<dbReference type="InterPro" id="IPR047142">
    <property type="entry name" value="OryJ/VirC-like"/>
</dbReference>
<dbReference type="SUPFAM" id="SSF51182">
    <property type="entry name" value="RmlC-like cupins"/>
    <property type="match status" value="1"/>
</dbReference>
<reference evidence="1 2" key="1">
    <citation type="submission" date="2017-09" db="EMBL/GenBank/DDBJ databases">
        <title>Comparative genomics of rhizobia isolated from Phaseolus vulgaris in China.</title>
        <authorList>
            <person name="Tong W."/>
        </authorList>
    </citation>
    <scope>NUCLEOTIDE SEQUENCE [LARGE SCALE GENOMIC DNA]</scope>
    <source>
        <strain evidence="1 2">L101</strain>
    </source>
</reference>
<gene>
    <name evidence="1" type="ORF">CPT34_30885</name>
</gene>
<name>A0A2A5KJT7_9HYPH</name>
<protein>
    <submittedName>
        <fullName evidence="1">Cupin</fullName>
    </submittedName>
</protein>
<comment type="caution">
    <text evidence="1">The sequence shown here is derived from an EMBL/GenBank/DDBJ whole genome shotgun (WGS) entry which is preliminary data.</text>
</comment>
<dbReference type="PANTHER" id="PTHR36156">
    <property type="entry name" value="SLR2101 PROTEIN"/>
    <property type="match status" value="1"/>
</dbReference>
<dbReference type="InterPro" id="IPR011051">
    <property type="entry name" value="RmlC_Cupin_sf"/>
</dbReference>
<evidence type="ECO:0000313" key="2">
    <source>
        <dbReference type="Proteomes" id="UP000218807"/>
    </source>
</evidence>
<dbReference type="EMBL" id="NXDM01000048">
    <property type="protein sequence ID" value="PCK77265.1"/>
    <property type="molecule type" value="Genomic_DNA"/>
</dbReference>
<evidence type="ECO:0000313" key="1">
    <source>
        <dbReference type="EMBL" id="PCK77265.1"/>
    </source>
</evidence>
<organism evidence="1 2">
    <name type="scientific">Rhizobium sophoriradicis</name>
    <dbReference type="NCBI Taxonomy" id="1535245"/>
    <lineage>
        <taxon>Bacteria</taxon>
        <taxon>Pseudomonadati</taxon>
        <taxon>Pseudomonadota</taxon>
        <taxon>Alphaproteobacteria</taxon>
        <taxon>Hyphomicrobiales</taxon>
        <taxon>Rhizobiaceae</taxon>
        <taxon>Rhizobium/Agrobacterium group</taxon>
        <taxon>Rhizobium</taxon>
    </lineage>
</organism>
<dbReference type="Proteomes" id="UP000218807">
    <property type="component" value="Unassembled WGS sequence"/>
</dbReference>
<dbReference type="Gene3D" id="2.60.120.10">
    <property type="entry name" value="Jelly Rolls"/>
    <property type="match status" value="1"/>
</dbReference>
<dbReference type="AlphaFoldDB" id="A0A2A5KJT7"/>
<sequence>MVSEKSSGRVPVHIRRVVTEHGSQGVARFAEDGAVPRTDIFRTVPGLVSRMVWSTSASTTVPFNGTDPTPLVTSFVPEPGETRFLVLTFPPDAVFMAPDFDGPAAVAENLAVSPGLAERFEPDGKHQTPTVDYGIVLDGEIWMELDDANETRLGQFDTFVQNGTRHAWRNKSDRPATIAVVLVGARTPDTTD</sequence>
<dbReference type="InterPro" id="IPR014710">
    <property type="entry name" value="RmlC-like_jellyroll"/>
</dbReference>
<dbReference type="PANTHER" id="PTHR36156:SF2">
    <property type="entry name" value="CUPIN TYPE-2 DOMAIN-CONTAINING PROTEIN"/>
    <property type="match status" value="1"/>
</dbReference>
<dbReference type="CDD" id="cd02231">
    <property type="entry name" value="cupin_BLL6423-like"/>
    <property type="match status" value="1"/>
</dbReference>
<keyword evidence="2" id="KW-1185">Reference proteome</keyword>
<proteinExistence type="predicted"/>
<accession>A0A2A5KJT7</accession>